<evidence type="ECO:0000313" key="3">
    <source>
        <dbReference type="Proteomes" id="UP000589738"/>
    </source>
</evidence>
<dbReference type="GO" id="GO:0016758">
    <property type="term" value="F:hexosyltransferase activity"/>
    <property type="evidence" value="ECO:0007669"/>
    <property type="project" value="UniProtKB-ARBA"/>
</dbReference>
<dbReference type="PANTHER" id="PTHR22916:SF3">
    <property type="entry name" value="UDP-GLCNAC:BETAGAL BETA-1,3-N-ACETYLGLUCOSAMINYLTRANSFERASE-LIKE PROTEIN 1"/>
    <property type="match status" value="1"/>
</dbReference>
<name>A0A841NLL0_9FLAO</name>
<dbReference type="InterPro" id="IPR001173">
    <property type="entry name" value="Glyco_trans_2-like"/>
</dbReference>
<dbReference type="EMBL" id="JACHLC010000003">
    <property type="protein sequence ID" value="MBB6371665.1"/>
    <property type="molecule type" value="Genomic_DNA"/>
</dbReference>
<comment type="caution">
    <text evidence="2">The sequence shown here is derived from an EMBL/GenBank/DDBJ whole genome shotgun (WGS) entry which is preliminary data.</text>
</comment>
<keyword evidence="3" id="KW-1185">Reference proteome</keyword>
<gene>
    <name evidence="2" type="ORF">HNP36_002750</name>
</gene>
<dbReference type="Pfam" id="PF00535">
    <property type="entry name" value="Glycos_transf_2"/>
    <property type="match status" value="1"/>
</dbReference>
<organism evidence="2 3">
    <name type="scientific">Chryseobacterium shigense</name>
    <dbReference type="NCBI Taxonomy" id="297244"/>
    <lineage>
        <taxon>Bacteria</taxon>
        <taxon>Pseudomonadati</taxon>
        <taxon>Bacteroidota</taxon>
        <taxon>Flavobacteriia</taxon>
        <taxon>Flavobacteriales</taxon>
        <taxon>Weeksellaceae</taxon>
        <taxon>Chryseobacterium group</taxon>
        <taxon>Chryseobacterium</taxon>
    </lineage>
</organism>
<sequence length="308" mass="36021">MTASVALCTYNGEKYIAEQLESILSQAKPVSEIIICDDNSTDGTSKILSDYSARYPDIIKIHRNTENIGYVENFEKAMSMCTRDLVFLCDQDDRWNQDKTAVITEIFEQHPHVNIVSHNIKLFGENINSTEEITYWDLDAIDPDHFTQPQDIVKRILFKGNIFPGMSMAVRNTFLKENLPLKKINSTIIHDYELLLIASDKDSVWIEKRILGGYRIHPKQSIGYKTFAYFNASEKEVLSRDSVFAIFKRFPFVKNAIQKLSLTTELEKEYKTYCIQQYKNYIKSLPLLHSWITRLKMKYYFHIFDYLK</sequence>
<protein>
    <submittedName>
        <fullName evidence="2">Glycosyltransferase involved in cell wall biosynthesis</fullName>
    </submittedName>
</protein>
<keyword evidence="2" id="KW-0808">Transferase</keyword>
<evidence type="ECO:0000313" key="2">
    <source>
        <dbReference type="EMBL" id="MBB6371665.1"/>
    </source>
</evidence>
<reference evidence="2 3" key="1">
    <citation type="submission" date="2020-08" db="EMBL/GenBank/DDBJ databases">
        <title>Functional genomics of gut bacteria from endangered species of beetles.</title>
        <authorList>
            <person name="Carlos-Shanley C."/>
        </authorList>
    </citation>
    <scope>NUCLEOTIDE SEQUENCE [LARGE SCALE GENOMIC DNA]</scope>
    <source>
        <strain evidence="2 3">S00136</strain>
    </source>
</reference>
<accession>A0A841NLL0</accession>
<dbReference type="RefSeq" id="WP_184164525.1">
    <property type="nucleotide sequence ID" value="NZ_JACHLC010000003.1"/>
</dbReference>
<dbReference type="PANTHER" id="PTHR22916">
    <property type="entry name" value="GLYCOSYLTRANSFERASE"/>
    <property type="match status" value="1"/>
</dbReference>
<proteinExistence type="predicted"/>
<dbReference type="Gene3D" id="3.90.550.10">
    <property type="entry name" value="Spore Coat Polysaccharide Biosynthesis Protein SpsA, Chain A"/>
    <property type="match status" value="1"/>
</dbReference>
<dbReference type="SUPFAM" id="SSF53448">
    <property type="entry name" value="Nucleotide-diphospho-sugar transferases"/>
    <property type="match status" value="1"/>
</dbReference>
<dbReference type="AlphaFoldDB" id="A0A841NLL0"/>
<dbReference type="InterPro" id="IPR029044">
    <property type="entry name" value="Nucleotide-diphossugar_trans"/>
</dbReference>
<feature type="domain" description="Glycosyltransferase 2-like" evidence="1">
    <location>
        <begin position="4"/>
        <end position="129"/>
    </location>
</feature>
<dbReference type="Proteomes" id="UP000589738">
    <property type="component" value="Unassembled WGS sequence"/>
</dbReference>
<evidence type="ECO:0000259" key="1">
    <source>
        <dbReference type="Pfam" id="PF00535"/>
    </source>
</evidence>